<name>A0A438EYL9_VITVI</name>
<dbReference type="Proteomes" id="UP000288805">
    <property type="component" value="Unassembled WGS sequence"/>
</dbReference>
<dbReference type="PANTHER" id="PTHR33116:SF78">
    <property type="entry name" value="OS12G0587133 PROTEIN"/>
    <property type="match status" value="1"/>
</dbReference>
<proteinExistence type="predicted"/>
<dbReference type="AlphaFoldDB" id="A0A438EYL9"/>
<accession>A0A438EYL9</accession>
<reference evidence="1 2" key="1">
    <citation type="journal article" date="2018" name="PLoS Genet.">
        <title>Population sequencing reveals clonal diversity and ancestral inbreeding in the grapevine cultivar Chardonnay.</title>
        <authorList>
            <person name="Roach M.J."/>
            <person name="Johnson D.L."/>
            <person name="Bohlmann J."/>
            <person name="van Vuuren H.J."/>
            <person name="Jones S.J."/>
            <person name="Pretorius I.S."/>
            <person name="Schmidt S.A."/>
            <person name="Borneman A.R."/>
        </authorList>
    </citation>
    <scope>NUCLEOTIDE SEQUENCE [LARGE SCALE GENOMIC DNA]</scope>
    <source>
        <strain evidence="2">cv. Chardonnay</strain>
        <tissue evidence="1">Leaf</tissue>
    </source>
</reference>
<sequence>MSLGAPFKFVVAWDEVEERFPKRLAMWKCQYIYKGGRITLIRSTLSNLPIYFMSILQLPREVRLRMKQIQRGFLWGGGALGRRPYLSWRFANERGVLWNQVISGKYGEEQGGWCSWDVREGYGVGLWKAIRKLGHIVSSRLSFVVGNDQRDVWTRIVEGRGHWSPRFIGYFNDWEMDEVEGLLLRLCGQKVIVEKEDRVW</sequence>
<gene>
    <name evidence="1" type="primary">VvCHDh000004_34</name>
    <name evidence="1" type="ORF">CK203_076588</name>
</gene>
<dbReference type="EMBL" id="QGNW01001162">
    <property type="protein sequence ID" value="RVW52857.1"/>
    <property type="molecule type" value="Genomic_DNA"/>
</dbReference>
<organism evidence="1 2">
    <name type="scientific">Vitis vinifera</name>
    <name type="common">Grape</name>
    <dbReference type="NCBI Taxonomy" id="29760"/>
    <lineage>
        <taxon>Eukaryota</taxon>
        <taxon>Viridiplantae</taxon>
        <taxon>Streptophyta</taxon>
        <taxon>Embryophyta</taxon>
        <taxon>Tracheophyta</taxon>
        <taxon>Spermatophyta</taxon>
        <taxon>Magnoliopsida</taxon>
        <taxon>eudicotyledons</taxon>
        <taxon>Gunneridae</taxon>
        <taxon>Pentapetalae</taxon>
        <taxon>rosids</taxon>
        <taxon>Vitales</taxon>
        <taxon>Vitaceae</taxon>
        <taxon>Viteae</taxon>
        <taxon>Vitis</taxon>
    </lineage>
</organism>
<protein>
    <submittedName>
        <fullName evidence="1">Putative ribonuclease H protein</fullName>
    </submittedName>
</protein>
<evidence type="ECO:0000313" key="1">
    <source>
        <dbReference type="EMBL" id="RVW52857.1"/>
    </source>
</evidence>
<comment type="caution">
    <text evidence="1">The sequence shown here is derived from an EMBL/GenBank/DDBJ whole genome shotgun (WGS) entry which is preliminary data.</text>
</comment>
<dbReference type="PANTHER" id="PTHR33116">
    <property type="entry name" value="REVERSE TRANSCRIPTASE ZINC-BINDING DOMAIN-CONTAINING PROTEIN-RELATED-RELATED"/>
    <property type="match status" value="1"/>
</dbReference>
<evidence type="ECO:0000313" key="2">
    <source>
        <dbReference type="Proteomes" id="UP000288805"/>
    </source>
</evidence>